<dbReference type="GO" id="GO:0016757">
    <property type="term" value="F:glycosyltransferase activity"/>
    <property type="evidence" value="ECO:0007669"/>
    <property type="project" value="UniProtKB-KW"/>
</dbReference>
<keyword evidence="6" id="KW-1185">Reference proteome</keyword>
<comment type="caution">
    <text evidence="5">The sequence shown here is derived from an EMBL/GenBank/DDBJ whole genome shotgun (WGS) entry which is preliminary data.</text>
</comment>
<proteinExistence type="inferred from homology"/>
<dbReference type="InterPro" id="IPR006446">
    <property type="entry name" value="RhaTrfase"/>
</dbReference>
<organism evidence="5 6">
    <name type="scientific">Aeromonas lusitana</name>
    <dbReference type="NCBI Taxonomy" id="931529"/>
    <lineage>
        <taxon>Bacteria</taxon>
        <taxon>Pseudomonadati</taxon>
        <taxon>Pseudomonadota</taxon>
        <taxon>Gammaproteobacteria</taxon>
        <taxon>Aeromonadales</taxon>
        <taxon>Aeromonadaceae</taxon>
        <taxon>Aeromonas</taxon>
    </lineage>
</organism>
<keyword evidence="2" id="KW-0328">Glycosyltransferase</keyword>
<evidence type="ECO:0000256" key="3">
    <source>
        <dbReference type="ARBA" id="ARBA00022679"/>
    </source>
</evidence>
<dbReference type="EMBL" id="PGCP01000013">
    <property type="protein sequence ID" value="PJC93492.1"/>
    <property type="molecule type" value="Genomic_DNA"/>
</dbReference>
<evidence type="ECO:0000313" key="6">
    <source>
        <dbReference type="Proteomes" id="UP000232060"/>
    </source>
</evidence>
<dbReference type="NCBIfam" id="TIGR01556">
    <property type="entry name" value="rhamnosyltran"/>
    <property type="match status" value="1"/>
</dbReference>
<name>A0A2M8HA78_9GAMM</name>
<dbReference type="AlphaFoldDB" id="A0A2M8HA78"/>
<dbReference type="Pfam" id="PF00535">
    <property type="entry name" value="Glycos_transf_2"/>
    <property type="match status" value="1"/>
</dbReference>
<comment type="similarity">
    <text evidence="1">Belongs to the glycosyltransferase 2 family.</text>
</comment>
<dbReference type="CDD" id="cd02526">
    <property type="entry name" value="GT2_RfbF_like"/>
    <property type="match status" value="1"/>
</dbReference>
<evidence type="ECO:0000256" key="1">
    <source>
        <dbReference type="ARBA" id="ARBA00006739"/>
    </source>
</evidence>
<dbReference type="Proteomes" id="UP000232060">
    <property type="component" value="Unassembled WGS sequence"/>
</dbReference>
<dbReference type="InterPro" id="IPR001173">
    <property type="entry name" value="Glyco_trans_2-like"/>
</dbReference>
<dbReference type="InterPro" id="IPR029044">
    <property type="entry name" value="Nucleotide-diphossugar_trans"/>
</dbReference>
<accession>A0A2M8HA78</accession>
<feature type="domain" description="Glycosyltransferase 2-like" evidence="4">
    <location>
        <begin position="8"/>
        <end position="173"/>
    </location>
</feature>
<dbReference type="Gene3D" id="3.90.550.10">
    <property type="entry name" value="Spore Coat Polysaccharide Biosynthesis Protein SpsA, Chain A"/>
    <property type="match status" value="1"/>
</dbReference>
<reference evidence="5 6" key="1">
    <citation type="submission" date="2017-11" db="EMBL/GenBank/DDBJ databases">
        <title>Draft genome sequence of environmental isolate Aeromonas lusitania sp. nov. MDC 2473.</title>
        <authorList>
            <person name="Colston S.M."/>
            <person name="Navarro A."/>
            <person name="Martinez-Murcia A.J."/>
            <person name="Graf J."/>
        </authorList>
    </citation>
    <scope>NUCLEOTIDE SEQUENCE [LARGE SCALE GENOMIC DNA]</scope>
    <source>
        <strain evidence="5 6">MDC 2473</strain>
    </source>
</reference>
<dbReference type="RefSeq" id="WP_100859752.1">
    <property type="nucleotide sequence ID" value="NZ_PGCP01000013.1"/>
</dbReference>
<gene>
    <name evidence="5" type="ORF">CUC44_09670</name>
</gene>
<dbReference type="PANTHER" id="PTHR43179:SF12">
    <property type="entry name" value="GALACTOFURANOSYLTRANSFERASE GLFT2"/>
    <property type="match status" value="1"/>
</dbReference>
<evidence type="ECO:0000259" key="4">
    <source>
        <dbReference type="Pfam" id="PF00535"/>
    </source>
</evidence>
<dbReference type="SUPFAM" id="SSF53448">
    <property type="entry name" value="Nucleotide-diphospho-sugar transferases"/>
    <property type="match status" value="1"/>
</dbReference>
<sequence length="302" mass="33798">MRENIIAILVTYNPEIGVLSSCISSICAQVTKVVIIDNASSNVSEMSALIAKYDNVFIDLLSENIGLASAQNKAITISKQFKASRVILFDQDSVIEDGFISKLVVAEKELIKGNKLVAAIGPSFFDPVSGKTYPATIYRGPLIERVRLSDKPIEATFIIASGCLIRTEVLDDIGLMLDELFIDYIDVEWSLRARSKGYSVFIAPQARMAHTIGDRRLSILGRTISVHSPLRRYYLVRNSFLMLRLGYVPFGYKLRESFFNVIRTFIGFLTAENKTIFCKYFLMAFRDGLLGRSGPCPKIYKS</sequence>
<keyword evidence="3 5" id="KW-0808">Transferase</keyword>
<protein>
    <submittedName>
        <fullName evidence="5">Rhamnosyltransferase</fullName>
    </submittedName>
</protein>
<evidence type="ECO:0000256" key="2">
    <source>
        <dbReference type="ARBA" id="ARBA00022676"/>
    </source>
</evidence>
<dbReference type="OrthoDB" id="9771846at2"/>
<evidence type="ECO:0000313" key="5">
    <source>
        <dbReference type="EMBL" id="PJC93492.1"/>
    </source>
</evidence>
<dbReference type="PANTHER" id="PTHR43179">
    <property type="entry name" value="RHAMNOSYLTRANSFERASE WBBL"/>
    <property type="match status" value="1"/>
</dbReference>